<evidence type="ECO:0000313" key="11">
    <source>
        <dbReference type="Proteomes" id="UP000253307"/>
    </source>
</evidence>
<organism evidence="10 11">
    <name type="scientific">SAR86 cluster bacterium</name>
    <dbReference type="NCBI Taxonomy" id="2030880"/>
    <lineage>
        <taxon>Bacteria</taxon>
        <taxon>Pseudomonadati</taxon>
        <taxon>Pseudomonadota</taxon>
        <taxon>Gammaproteobacteria</taxon>
        <taxon>SAR86 cluster</taxon>
    </lineage>
</organism>
<dbReference type="EMBL" id="QOPE01000023">
    <property type="protein sequence ID" value="RCL40639.1"/>
    <property type="molecule type" value="Genomic_DNA"/>
</dbReference>
<dbReference type="Proteomes" id="UP000253307">
    <property type="component" value="Unassembled WGS sequence"/>
</dbReference>
<evidence type="ECO:0000256" key="2">
    <source>
        <dbReference type="ARBA" id="ARBA00004948"/>
    </source>
</evidence>
<feature type="domain" description="Thiazole synthase ThiG" evidence="9">
    <location>
        <begin position="6"/>
        <end position="253"/>
    </location>
</feature>
<dbReference type="GO" id="GO:0005737">
    <property type="term" value="C:cytoplasm"/>
    <property type="evidence" value="ECO:0007669"/>
    <property type="project" value="UniProtKB-SubCell"/>
</dbReference>
<keyword evidence="8" id="KW-0963">Cytoplasm</keyword>
<evidence type="ECO:0000259" key="9">
    <source>
        <dbReference type="Pfam" id="PF05690"/>
    </source>
</evidence>
<name>A0A368BTI8_9GAMM</name>
<dbReference type="UniPathway" id="UPA00060"/>
<dbReference type="EC" id="2.8.1.10" evidence="3 8"/>
<evidence type="ECO:0000256" key="3">
    <source>
        <dbReference type="ARBA" id="ARBA00011960"/>
    </source>
</evidence>
<dbReference type="Gene3D" id="3.20.20.70">
    <property type="entry name" value="Aldolase class I"/>
    <property type="match status" value="1"/>
</dbReference>
<comment type="similarity">
    <text evidence="8">Belongs to the ThiG family.</text>
</comment>
<dbReference type="GO" id="GO:1990107">
    <property type="term" value="F:thiazole synthase activity"/>
    <property type="evidence" value="ECO:0007669"/>
    <property type="project" value="UniProtKB-EC"/>
</dbReference>
<feature type="binding site" evidence="8">
    <location>
        <begin position="188"/>
        <end position="189"/>
    </location>
    <ligand>
        <name>1-deoxy-D-xylulose 5-phosphate</name>
        <dbReference type="ChEBI" id="CHEBI:57792"/>
    </ligand>
</feature>
<dbReference type="PANTHER" id="PTHR34266:SF2">
    <property type="entry name" value="THIAZOLE SYNTHASE"/>
    <property type="match status" value="1"/>
</dbReference>
<evidence type="ECO:0000256" key="8">
    <source>
        <dbReference type="HAMAP-Rule" id="MF_00443"/>
    </source>
</evidence>
<comment type="pathway">
    <text evidence="2 8">Cofactor biosynthesis; thiamine diphosphate biosynthesis.</text>
</comment>
<evidence type="ECO:0000256" key="4">
    <source>
        <dbReference type="ARBA" id="ARBA00022679"/>
    </source>
</evidence>
<protein>
    <recommendedName>
        <fullName evidence="3 8">Thiazole synthase</fullName>
        <ecNumber evidence="3 8">2.8.1.10</ecNumber>
    </recommendedName>
</protein>
<feature type="binding site" evidence="8">
    <location>
        <begin position="210"/>
        <end position="211"/>
    </location>
    <ligand>
        <name>1-deoxy-D-xylulose 5-phosphate</name>
        <dbReference type="ChEBI" id="CHEBI:57792"/>
    </ligand>
</feature>
<evidence type="ECO:0000256" key="7">
    <source>
        <dbReference type="ARBA" id="ARBA00049897"/>
    </source>
</evidence>
<dbReference type="Pfam" id="PF05690">
    <property type="entry name" value="ThiG"/>
    <property type="match status" value="1"/>
</dbReference>
<comment type="subunit">
    <text evidence="8">Homotetramer. Forms heterodimers with either ThiH or ThiS.</text>
</comment>
<dbReference type="InterPro" id="IPR008867">
    <property type="entry name" value="ThiG"/>
</dbReference>
<dbReference type="InterPro" id="IPR013785">
    <property type="entry name" value="Aldolase_TIM"/>
</dbReference>
<keyword evidence="6 8" id="KW-0704">Schiff base</keyword>
<accession>A0A368BTI8</accession>
<proteinExistence type="inferred from homology"/>
<comment type="caution">
    <text evidence="10">The sequence shown here is derived from an EMBL/GenBank/DDBJ whole genome shotgun (WGS) entry which is preliminary data.</text>
</comment>
<evidence type="ECO:0000256" key="1">
    <source>
        <dbReference type="ARBA" id="ARBA00002834"/>
    </source>
</evidence>
<dbReference type="GO" id="GO:0009229">
    <property type="term" value="P:thiamine diphosphate biosynthetic process"/>
    <property type="evidence" value="ECO:0007669"/>
    <property type="project" value="UniProtKB-UniRule"/>
</dbReference>
<comment type="catalytic activity">
    <reaction evidence="7 8">
        <text>[ThiS sulfur-carrier protein]-C-terminal-Gly-aminoethanethioate + 2-iminoacetate + 1-deoxy-D-xylulose 5-phosphate = [ThiS sulfur-carrier protein]-C-terminal Gly-Gly + 2-[(2R,5Z)-2-carboxy-4-methylthiazol-5(2H)-ylidene]ethyl phosphate + 2 H2O + H(+)</text>
        <dbReference type="Rhea" id="RHEA:26297"/>
        <dbReference type="Rhea" id="RHEA-COMP:12909"/>
        <dbReference type="Rhea" id="RHEA-COMP:19908"/>
        <dbReference type="ChEBI" id="CHEBI:15377"/>
        <dbReference type="ChEBI" id="CHEBI:15378"/>
        <dbReference type="ChEBI" id="CHEBI:57792"/>
        <dbReference type="ChEBI" id="CHEBI:62899"/>
        <dbReference type="ChEBI" id="CHEBI:77846"/>
        <dbReference type="ChEBI" id="CHEBI:90778"/>
        <dbReference type="ChEBI" id="CHEBI:232372"/>
        <dbReference type="EC" id="2.8.1.10"/>
    </reaction>
</comment>
<sequence>MDKTLKIGTHSFQSRLMVGTGKYKDFEETKSAITASGAEVVTVALRRTNMGQNKDEPNLLDFIDPNKWTILPNTAGCFNAEDAVRTCQLSRELLDGKAFVKLEVLGEKKNLFPHMSQTIEAAKTLIDDGFEVLVYCSDDPIFCQELDDMGCAAVMPLASPIGSGLGIINPYNIEIILENSSKPIIVDAGVGTASDAAIAMELGCDGILMNTAIAHAKNPVLMAEAMKEAVLSGRKAFLAGRMPKRETASPSSPTTNLIE</sequence>
<dbReference type="PANTHER" id="PTHR34266">
    <property type="entry name" value="THIAZOLE SYNTHASE"/>
    <property type="match status" value="1"/>
</dbReference>
<dbReference type="CDD" id="cd04728">
    <property type="entry name" value="ThiG"/>
    <property type="match status" value="1"/>
</dbReference>
<evidence type="ECO:0000313" key="10">
    <source>
        <dbReference type="EMBL" id="RCL40639.1"/>
    </source>
</evidence>
<comment type="subcellular location">
    <subcellularLocation>
        <location evidence="8">Cytoplasm</location>
    </subcellularLocation>
</comment>
<dbReference type="InterPro" id="IPR033983">
    <property type="entry name" value="Thiazole_synthase_ThiG"/>
</dbReference>
<evidence type="ECO:0000256" key="5">
    <source>
        <dbReference type="ARBA" id="ARBA00022977"/>
    </source>
</evidence>
<keyword evidence="5 8" id="KW-0784">Thiamine biosynthesis</keyword>
<feature type="active site" description="Schiff-base intermediate with DXP" evidence="8">
    <location>
        <position position="101"/>
    </location>
</feature>
<keyword evidence="4 8" id="KW-0808">Transferase</keyword>
<comment type="function">
    <text evidence="1 8">Catalyzes the rearrangement of 1-deoxy-D-xylulose 5-phosphate (DXP) to produce the thiazole phosphate moiety of thiamine. Sulfur is provided by the thiocarboxylate moiety of the carrier protein ThiS. In vitro, sulfur can be provided by H(2)S.</text>
</comment>
<dbReference type="SUPFAM" id="SSF110399">
    <property type="entry name" value="ThiG-like"/>
    <property type="match status" value="1"/>
</dbReference>
<dbReference type="AlphaFoldDB" id="A0A368BTI8"/>
<gene>
    <name evidence="8" type="primary">thiG</name>
    <name evidence="10" type="ORF">DBW96_03260</name>
</gene>
<reference evidence="10 11" key="1">
    <citation type="journal article" date="2018" name="Microbiome">
        <title>Fine metagenomic profile of the Mediterranean stratified and mixed water columns revealed by assembly and recruitment.</title>
        <authorList>
            <person name="Haro-Moreno J.M."/>
            <person name="Lopez-Perez M."/>
            <person name="De La Torre J.R."/>
            <person name="Picazo A."/>
            <person name="Camacho A."/>
            <person name="Rodriguez-Valera F."/>
        </authorList>
    </citation>
    <scope>NUCLEOTIDE SEQUENCE [LARGE SCALE GENOMIC DNA]</scope>
    <source>
        <strain evidence="10">MED-G82</strain>
    </source>
</reference>
<evidence type="ECO:0000256" key="6">
    <source>
        <dbReference type="ARBA" id="ARBA00023270"/>
    </source>
</evidence>
<dbReference type="HAMAP" id="MF_00443">
    <property type="entry name" value="ThiG"/>
    <property type="match status" value="1"/>
</dbReference>
<feature type="binding site" evidence="8">
    <location>
        <position position="162"/>
    </location>
    <ligand>
        <name>1-deoxy-D-xylulose 5-phosphate</name>
        <dbReference type="ChEBI" id="CHEBI:57792"/>
    </ligand>
</feature>